<gene>
    <name evidence="2" type="ORF">J2Z70_004153</name>
</gene>
<organism evidence="2 3">
    <name type="scientific">Paenibacillus silagei</name>
    <dbReference type="NCBI Taxonomy" id="1670801"/>
    <lineage>
        <taxon>Bacteria</taxon>
        <taxon>Bacillati</taxon>
        <taxon>Bacillota</taxon>
        <taxon>Bacilli</taxon>
        <taxon>Bacillales</taxon>
        <taxon>Paenibacillaceae</taxon>
        <taxon>Paenibacillus</taxon>
    </lineage>
</organism>
<feature type="chain" id="PRO_5047290609" evidence="1">
    <location>
        <begin position="28"/>
        <end position="164"/>
    </location>
</feature>
<accession>A0ABS4NVA3</accession>
<protein>
    <submittedName>
        <fullName evidence="2">Uncharacterized protein</fullName>
    </submittedName>
</protein>
<dbReference type="Proteomes" id="UP000773462">
    <property type="component" value="Unassembled WGS sequence"/>
</dbReference>
<feature type="signal peptide" evidence="1">
    <location>
        <begin position="1"/>
        <end position="27"/>
    </location>
</feature>
<sequence length="164" mass="17695">MKLKKLAVSLLTTASLLTFIVVPSTYAADPVVETSSTSYAVSSVVVTTNSTEENTNAIVTPFALLQNYTFGPLSSTDYTTLDWFNHYSYGNITVKLAQYPSYGDGTVSIQYILRASEKNSVSIAGNYNSATRTLTWENVQAGTYALEIKNIGVINASGYGSIND</sequence>
<reference evidence="2 3" key="1">
    <citation type="submission" date="2021-03" db="EMBL/GenBank/DDBJ databases">
        <title>Genomic Encyclopedia of Type Strains, Phase IV (KMG-IV): sequencing the most valuable type-strain genomes for metagenomic binning, comparative biology and taxonomic classification.</title>
        <authorList>
            <person name="Goeker M."/>
        </authorList>
    </citation>
    <scope>NUCLEOTIDE SEQUENCE [LARGE SCALE GENOMIC DNA]</scope>
    <source>
        <strain evidence="2 3">DSM 101953</strain>
    </source>
</reference>
<comment type="caution">
    <text evidence="2">The sequence shown here is derived from an EMBL/GenBank/DDBJ whole genome shotgun (WGS) entry which is preliminary data.</text>
</comment>
<dbReference type="RefSeq" id="WP_209876288.1">
    <property type="nucleotide sequence ID" value="NZ_JAGGLV010000014.1"/>
</dbReference>
<dbReference type="EMBL" id="JAGGLV010000014">
    <property type="protein sequence ID" value="MBP2113992.1"/>
    <property type="molecule type" value="Genomic_DNA"/>
</dbReference>
<proteinExistence type="predicted"/>
<keyword evidence="1" id="KW-0732">Signal</keyword>
<evidence type="ECO:0000256" key="1">
    <source>
        <dbReference type="SAM" id="SignalP"/>
    </source>
</evidence>
<evidence type="ECO:0000313" key="2">
    <source>
        <dbReference type="EMBL" id="MBP2113992.1"/>
    </source>
</evidence>
<keyword evidence="3" id="KW-1185">Reference proteome</keyword>
<name>A0ABS4NVA3_9BACL</name>
<evidence type="ECO:0000313" key="3">
    <source>
        <dbReference type="Proteomes" id="UP000773462"/>
    </source>
</evidence>